<dbReference type="AlphaFoldDB" id="A0A969PUE9"/>
<proteinExistence type="predicted"/>
<dbReference type="SUPFAM" id="SSF53335">
    <property type="entry name" value="S-adenosyl-L-methionine-dependent methyltransferases"/>
    <property type="match status" value="1"/>
</dbReference>
<feature type="binding site" evidence="1">
    <location>
        <position position="41"/>
    </location>
    <ligand>
        <name>Zn(2+)</name>
        <dbReference type="ChEBI" id="CHEBI:29105"/>
    </ligand>
</feature>
<feature type="domain" description="23S rRNA (guanine(745)-N(1))-methyltransferase N-terminal" evidence="4">
    <location>
        <begin position="20"/>
        <end position="51"/>
    </location>
</feature>
<sequence>MQSKIQLRTAMWNNLAGSIRCPFCEEAAEAEEGAIVCRRGHRFDMAKKGQLFMLRRPASGGYDDELFAARQRVIRAGFYGPMHEALEPLLPEHGLVVDAGCGEGSHLIMLRDRKTFSGIGIDNAKPGIEQAAAADSRLMWVTGDITSMPLNDQAVDVLLNVFSPASYQEFKRVTGEDGLVVKAVPGPRYLQEIRQLTGEKSHSSQEVEEGFFTAFPNGTVQHLQADWRVPPERTADVMRMTPLTWKHRGMLNETEGPDKLTLDVRLLLSKPL</sequence>
<gene>
    <name evidence="5" type="ORF">HCN83_08970</name>
</gene>
<protein>
    <submittedName>
        <fullName evidence="5">Methyltransferase domain-containing protein</fullName>
    </submittedName>
</protein>
<name>A0A969PUE9_9BACI</name>
<feature type="binding site" evidence="2">
    <location>
        <begin position="103"/>
        <end position="104"/>
    </location>
    <ligand>
        <name>S-adenosyl-L-methionine</name>
        <dbReference type="ChEBI" id="CHEBI:59789"/>
    </ligand>
</feature>
<dbReference type="RefSeq" id="WP_168006505.1">
    <property type="nucleotide sequence ID" value="NZ_JAATHJ010000011.1"/>
</dbReference>
<keyword evidence="6" id="KW-1185">Reference proteome</keyword>
<keyword evidence="1" id="KW-0862">Zinc</keyword>
<feature type="binding site" evidence="1">
    <location>
        <position position="37"/>
    </location>
    <ligand>
        <name>Zn(2+)</name>
        <dbReference type="ChEBI" id="CHEBI:29105"/>
    </ligand>
</feature>
<comment type="caution">
    <text evidence="5">The sequence shown here is derived from an EMBL/GenBank/DDBJ whole genome shotgun (WGS) entry which is preliminary data.</text>
</comment>
<evidence type="ECO:0000313" key="5">
    <source>
        <dbReference type="EMBL" id="NJP37714.1"/>
    </source>
</evidence>
<evidence type="ECO:0000256" key="1">
    <source>
        <dbReference type="PIRSR" id="PIRSR018249-1"/>
    </source>
</evidence>
<keyword evidence="2" id="KW-0949">S-adenosyl-L-methionine</keyword>
<feature type="binding site" evidence="1">
    <location>
        <position position="21"/>
    </location>
    <ligand>
        <name>Zn(2+)</name>
        <dbReference type="ChEBI" id="CHEBI:29105"/>
    </ligand>
</feature>
<reference evidence="5 6" key="1">
    <citation type="submission" date="2020-03" db="EMBL/GenBank/DDBJ databases">
        <title>Assessment of the enzymatic potential of alkaline-tolerant lipase obtained from Bacillus luteus H11 (technogenic soil) for the bioremediation of saline soils contaminated with petroleum substances.</title>
        <authorList>
            <person name="Kalwasinska A."/>
        </authorList>
    </citation>
    <scope>NUCLEOTIDE SEQUENCE [LARGE SCALE GENOMIC DNA]</scope>
    <source>
        <strain evidence="5 6">H11</strain>
    </source>
</reference>
<dbReference type="Pfam" id="PF13649">
    <property type="entry name" value="Methyltransf_25"/>
    <property type="match status" value="1"/>
</dbReference>
<dbReference type="InterPro" id="IPR029063">
    <property type="entry name" value="SAM-dependent_MTases_sf"/>
</dbReference>
<feature type="binding site" evidence="2">
    <location>
        <position position="189"/>
    </location>
    <ligand>
        <name>S-adenosyl-L-methionine</name>
        <dbReference type="ChEBI" id="CHEBI:59789"/>
    </ligand>
</feature>
<evidence type="ECO:0000259" key="3">
    <source>
        <dbReference type="Pfam" id="PF13649"/>
    </source>
</evidence>
<dbReference type="EMBL" id="JAATHJ010000011">
    <property type="protein sequence ID" value="NJP37714.1"/>
    <property type="molecule type" value="Genomic_DNA"/>
</dbReference>
<accession>A0A969PUE9</accession>
<organism evidence="5 6">
    <name type="scientific">Alkalicoccus luteus</name>
    <dbReference type="NCBI Taxonomy" id="1237094"/>
    <lineage>
        <taxon>Bacteria</taxon>
        <taxon>Bacillati</taxon>
        <taxon>Bacillota</taxon>
        <taxon>Bacilli</taxon>
        <taxon>Bacillales</taxon>
        <taxon>Bacillaceae</taxon>
        <taxon>Alkalicoccus</taxon>
    </lineage>
</organism>
<dbReference type="InterPro" id="IPR041698">
    <property type="entry name" value="Methyltransf_25"/>
</dbReference>
<dbReference type="InterPro" id="IPR016718">
    <property type="entry name" value="rRNA_m1G-MeTrfase_A_prd"/>
</dbReference>
<evidence type="ECO:0000256" key="2">
    <source>
        <dbReference type="PIRSR" id="PIRSR018249-2"/>
    </source>
</evidence>
<dbReference type="Gene3D" id="3.40.50.150">
    <property type="entry name" value="Vaccinia Virus protein VP39"/>
    <property type="match status" value="1"/>
</dbReference>
<keyword evidence="1" id="KW-0479">Metal-binding</keyword>
<evidence type="ECO:0000313" key="6">
    <source>
        <dbReference type="Proteomes" id="UP000752012"/>
    </source>
</evidence>
<dbReference type="PIRSF" id="PIRSF018249">
    <property type="entry name" value="MyrA_prd"/>
    <property type="match status" value="1"/>
</dbReference>
<feature type="domain" description="Methyltransferase" evidence="3">
    <location>
        <begin position="96"/>
        <end position="165"/>
    </location>
</feature>
<dbReference type="GO" id="GO:0032259">
    <property type="term" value="P:methylation"/>
    <property type="evidence" value="ECO:0007669"/>
    <property type="project" value="UniProtKB-KW"/>
</dbReference>
<keyword evidence="5" id="KW-0489">Methyltransferase</keyword>
<feature type="binding site" evidence="2">
    <location>
        <position position="79"/>
    </location>
    <ligand>
        <name>S-adenosyl-L-methionine</name>
        <dbReference type="ChEBI" id="CHEBI:59789"/>
    </ligand>
</feature>
<dbReference type="Proteomes" id="UP000752012">
    <property type="component" value="Unassembled WGS sequence"/>
</dbReference>
<dbReference type="GO" id="GO:0046872">
    <property type="term" value="F:metal ion binding"/>
    <property type="evidence" value="ECO:0007669"/>
    <property type="project" value="UniProtKB-KW"/>
</dbReference>
<dbReference type="InterPro" id="IPR048647">
    <property type="entry name" value="RlmA_N"/>
</dbReference>
<keyword evidence="5" id="KW-0808">Transferase</keyword>
<dbReference type="Pfam" id="PF21302">
    <property type="entry name" value="Zn_ribbon_RlmA"/>
    <property type="match status" value="1"/>
</dbReference>
<feature type="binding site" evidence="1">
    <location>
        <position position="24"/>
    </location>
    <ligand>
        <name>Zn(2+)</name>
        <dbReference type="ChEBI" id="CHEBI:29105"/>
    </ligand>
</feature>
<evidence type="ECO:0000259" key="4">
    <source>
        <dbReference type="Pfam" id="PF21302"/>
    </source>
</evidence>
<dbReference type="GO" id="GO:0008168">
    <property type="term" value="F:methyltransferase activity"/>
    <property type="evidence" value="ECO:0007669"/>
    <property type="project" value="UniProtKB-KW"/>
</dbReference>